<feature type="region of interest" description="Disordered" evidence="1">
    <location>
        <begin position="556"/>
        <end position="590"/>
    </location>
</feature>
<reference evidence="3 5" key="1">
    <citation type="journal article" date="2020" name="Stud. Mycol.">
        <title>101 Dothideomycetes genomes: a test case for predicting lifestyles and emergence of pathogens.</title>
        <authorList>
            <person name="Haridas S."/>
            <person name="Albert R."/>
            <person name="Binder M."/>
            <person name="Bloem J."/>
            <person name="Labutti K."/>
            <person name="Salamov A."/>
            <person name="Andreopoulos B."/>
            <person name="Baker S."/>
            <person name="Barry K."/>
            <person name="Bills G."/>
            <person name="Bluhm B."/>
            <person name="Cannon C."/>
            <person name="Castanera R."/>
            <person name="Culley D."/>
            <person name="Daum C."/>
            <person name="Ezra D."/>
            <person name="Gonzalez J."/>
            <person name="Henrissat B."/>
            <person name="Kuo A."/>
            <person name="Liang C."/>
            <person name="Lipzen A."/>
            <person name="Lutzoni F."/>
            <person name="Magnuson J."/>
            <person name="Mondo S."/>
            <person name="Nolan M."/>
            <person name="Ohm R."/>
            <person name="Pangilinan J."/>
            <person name="Park H.-J."/>
            <person name="Ramirez L."/>
            <person name="Alfaro M."/>
            <person name="Sun H."/>
            <person name="Tritt A."/>
            <person name="Yoshinaga Y."/>
            <person name="Zwiers L.-H."/>
            <person name="Turgeon B."/>
            <person name="Goodwin S."/>
            <person name="Spatafora J."/>
            <person name="Crous P."/>
            <person name="Grigoriev I."/>
        </authorList>
    </citation>
    <scope>NUCLEOTIDE SEQUENCE</scope>
    <source>
        <strain evidence="3 5">CBS 304.34</strain>
    </source>
</reference>
<reference evidence="5" key="3">
    <citation type="submission" date="2025-04" db="UniProtKB">
        <authorList>
            <consortium name="RefSeq"/>
        </authorList>
    </citation>
    <scope>IDENTIFICATION</scope>
    <source>
        <strain evidence="5">CBS 304.34</strain>
    </source>
</reference>
<name>A0A6A6YKU2_9PEZI</name>
<dbReference type="InterPro" id="IPR011009">
    <property type="entry name" value="Kinase-like_dom_sf"/>
</dbReference>
<dbReference type="Gene3D" id="1.10.510.10">
    <property type="entry name" value="Transferase(Phosphotransferase) domain 1"/>
    <property type="match status" value="1"/>
</dbReference>
<proteinExistence type="predicted"/>
<feature type="compositionally biased region" description="Basic and acidic residues" evidence="1">
    <location>
        <begin position="387"/>
        <end position="399"/>
    </location>
</feature>
<evidence type="ECO:0000256" key="1">
    <source>
        <dbReference type="SAM" id="MobiDB-lite"/>
    </source>
</evidence>
<dbReference type="PANTHER" id="PTHR24359">
    <property type="entry name" value="SERINE/THREONINE-PROTEIN KINASE SBK1"/>
    <property type="match status" value="1"/>
</dbReference>
<dbReference type="GO" id="GO:0005524">
    <property type="term" value="F:ATP binding"/>
    <property type="evidence" value="ECO:0007669"/>
    <property type="project" value="InterPro"/>
</dbReference>
<dbReference type="AlphaFoldDB" id="A0A6A6YKU2"/>
<feature type="region of interest" description="Disordered" evidence="1">
    <location>
        <begin position="267"/>
        <end position="289"/>
    </location>
</feature>
<evidence type="ECO:0000313" key="3">
    <source>
        <dbReference type="EMBL" id="KAF2809486.1"/>
    </source>
</evidence>
<dbReference type="RefSeq" id="XP_033576450.1">
    <property type="nucleotide sequence ID" value="XM_033725565.1"/>
</dbReference>
<gene>
    <name evidence="3 5" type="ORF">BDZ99DRAFT_520842</name>
</gene>
<dbReference type="PROSITE" id="PS50011">
    <property type="entry name" value="PROTEIN_KINASE_DOM"/>
    <property type="match status" value="1"/>
</dbReference>
<dbReference type="OrthoDB" id="5986190at2759"/>
<dbReference type="InterPro" id="IPR008271">
    <property type="entry name" value="Ser/Thr_kinase_AS"/>
</dbReference>
<evidence type="ECO:0000313" key="4">
    <source>
        <dbReference type="Proteomes" id="UP000504636"/>
    </source>
</evidence>
<keyword evidence="3" id="KW-0808">Transferase</keyword>
<feature type="region of interest" description="Disordered" evidence="1">
    <location>
        <begin position="362"/>
        <end position="438"/>
    </location>
</feature>
<feature type="domain" description="Protein kinase" evidence="2">
    <location>
        <begin position="158"/>
        <end position="553"/>
    </location>
</feature>
<protein>
    <submittedName>
        <fullName evidence="3 5">Kinase-like protein</fullName>
    </submittedName>
</protein>
<reference evidence="5" key="2">
    <citation type="submission" date="2020-04" db="EMBL/GenBank/DDBJ databases">
        <authorList>
            <consortium name="NCBI Genome Project"/>
        </authorList>
    </citation>
    <scope>NUCLEOTIDE SEQUENCE</scope>
    <source>
        <strain evidence="5">CBS 304.34</strain>
    </source>
</reference>
<dbReference type="PANTHER" id="PTHR24359:SF1">
    <property type="entry name" value="INHIBITOR OF NUCLEAR FACTOR KAPPA-B KINASE EPSILON SUBUNIT HOMOLOG 1-RELATED"/>
    <property type="match status" value="1"/>
</dbReference>
<dbReference type="EMBL" id="MU003701">
    <property type="protein sequence ID" value="KAF2809486.1"/>
    <property type="molecule type" value="Genomic_DNA"/>
</dbReference>
<dbReference type="SUPFAM" id="SSF56112">
    <property type="entry name" value="Protein kinase-like (PK-like)"/>
    <property type="match status" value="1"/>
</dbReference>
<dbReference type="GeneID" id="54466458"/>
<sequence>MSHINSNHEALEVEIREGLRSLIQNSTMKTETEIILPASVQRYWNSLRRAQFYTEQKWYDLTWDNSDIMKDYLIVMSILIDARIGCWEKFREIFIDKKRNDSGLPYPHDVLTSNDFLGLSNGKDFYAKQWMYCPLMIKEQAEPHKLTGMECERRFPFIGEEKNIGHGATGIVYKQAIAAGCLEYQPPRSSVNHKSKFVACKRVQHDQIETVEFENLQHLRGLLATHDRIMVNIATIIQDLPKAGTVHYILYDLAAYDLNEFLNQVPNSREKEHRRRSDTAPPGRNGSEHWNAADLIKESQHLADALDFLHHRLYNDKRVTMAHNDLKPENILIFYPDAPGGRRYPVGQWKIADFGLAKIKDQRREPENSKAGRIDERNRFQTLSPDRGTRSPEHIDVTHRRTRSTSVVSIRSMSITKSKRDPGRWSPPEVEGKDEGQLNPRSGDIWAFGCVLAAVLAFGVDPPLVAELTSECEIPDRLDQRFYDVETKKIKTSVSKWLSSLHTTHEHKLRSTGTQWVNDVATLILEKILLKETQDRLKAGSIRDQLEDIHKSMQNEMAKWRGQAETDFSEQLESPKHDTPRLNFPDAGAN</sequence>
<dbReference type="Pfam" id="PF00069">
    <property type="entry name" value="Pkinase"/>
    <property type="match status" value="1"/>
</dbReference>
<dbReference type="Proteomes" id="UP000504636">
    <property type="component" value="Unplaced"/>
</dbReference>
<organism evidence="3">
    <name type="scientific">Mytilinidion resinicola</name>
    <dbReference type="NCBI Taxonomy" id="574789"/>
    <lineage>
        <taxon>Eukaryota</taxon>
        <taxon>Fungi</taxon>
        <taxon>Dikarya</taxon>
        <taxon>Ascomycota</taxon>
        <taxon>Pezizomycotina</taxon>
        <taxon>Dothideomycetes</taxon>
        <taxon>Pleosporomycetidae</taxon>
        <taxon>Mytilinidiales</taxon>
        <taxon>Mytilinidiaceae</taxon>
        <taxon>Mytilinidion</taxon>
    </lineage>
</organism>
<feature type="compositionally biased region" description="Basic and acidic residues" evidence="1">
    <location>
        <begin position="362"/>
        <end position="379"/>
    </location>
</feature>
<accession>A0A6A6YKU2</accession>
<feature type="compositionally biased region" description="Basic and acidic residues" evidence="1">
    <location>
        <begin position="268"/>
        <end position="278"/>
    </location>
</feature>
<dbReference type="InterPro" id="IPR000719">
    <property type="entry name" value="Prot_kinase_dom"/>
</dbReference>
<feature type="compositionally biased region" description="Low complexity" evidence="1">
    <location>
        <begin position="404"/>
        <end position="416"/>
    </location>
</feature>
<dbReference type="GO" id="GO:0004674">
    <property type="term" value="F:protein serine/threonine kinase activity"/>
    <property type="evidence" value="ECO:0007669"/>
    <property type="project" value="TreeGrafter"/>
</dbReference>
<dbReference type="SMART" id="SM00220">
    <property type="entry name" value="S_TKc"/>
    <property type="match status" value="1"/>
</dbReference>
<dbReference type="PROSITE" id="PS00108">
    <property type="entry name" value="PROTEIN_KINASE_ST"/>
    <property type="match status" value="1"/>
</dbReference>
<keyword evidence="3" id="KW-0418">Kinase</keyword>
<evidence type="ECO:0000259" key="2">
    <source>
        <dbReference type="PROSITE" id="PS50011"/>
    </source>
</evidence>
<keyword evidence="4" id="KW-1185">Reference proteome</keyword>
<evidence type="ECO:0000313" key="5">
    <source>
        <dbReference type="RefSeq" id="XP_033576450.1"/>
    </source>
</evidence>